<dbReference type="Proteomes" id="UP000030762">
    <property type="component" value="Unassembled WGS sequence"/>
</dbReference>
<feature type="region of interest" description="Disordered" evidence="1">
    <location>
        <begin position="140"/>
        <end position="181"/>
    </location>
</feature>
<dbReference type="VEuPathDB" id="FungiDB:SDRG_11005"/>
<evidence type="ECO:0000313" key="2">
    <source>
        <dbReference type="EMBL" id="EQC31404.1"/>
    </source>
</evidence>
<organism evidence="2 3">
    <name type="scientific">Saprolegnia diclina (strain VS20)</name>
    <dbReference type="NCBI Taxonomy" id="1156394"/>
    <lineage>
        <taxon>Eukaryota</taxon>
        <taxon>Sar</taxon>
        <taxon>Stramenopiles</taxon>
        <taxon>Oomycota</taxon>
        <taxon>Saprolegniomycetes</taxon>
        <taxon>Saprolegniales</taxon>
        <taxon>Saprolegniaceae</taxon>
        <taxon>Saprolegnia</taxon>
    </lineage>
</organism>
<dbReference type="RefSeq" id="XP_008615245.1">
    <property type="nucleotide sequence ID" value="XM_008617023.1"/>
</dbReference>
<feature type="compositionally biased region" description="Polar residues" evidence="1">
    <location>
        <begin position="152"/>
        <end position="164"/>
    </location>
</feature>
<evidence type="ECO:0000313" key="3">
    <source>
        <dbReference type="Proteomes" id="UP000030762"/>
    </source>
</evidence>
<dbReference type="OMA" id="DELRMWA"/>
<evidence type="ECO:0000256" key="1">
    <source>
        <dbReference type="SAM" id="MobiDB-lite"/>
    </source>
</evidence>
<feature type="region of interest" description="Disordered" evidence="1">
    <location>
        <begin position="196"/>
        <end position="274"/>
    </location>
</feature>
<name>T0Q0P5_SAPDV</name>
<feature type="compositionally biased region" description="Low complexity" evidence="1">
    <location>
        <begin position="87"/>
        <end position="100"/>
    </location>
</feature>
<dbReference type="EMBL" id="JH767169">
    <property type="protein sequence ID" value="EQC31404.1"/>
    <property type="molecule type" value="Genomic_DNA"/>
</dbReference>
<sequence length="401" mass="46402">MRRDDCRPATEDDFVYLGDDDDDDDPIEDELRMWARFRRRRFFKSGLSTYEEYYSRNETGRRLGRFSLHMRLNEERPTITILLGNRSSRSRPSVVRPTTETPRRVRSSSLDANWRVSKCGDVLRPKLLADPNFSFFQHRSISKVPRQEQTREPTGTQSLLSRPTSMPDVTMPSPQQLRRHCSSPEVFFDAQEPPLEYQEADNVRSSTPEDPRPSDERRPSDYGEGDDEPSPLYGDTQEDAGRFRSSDATYRPSDLDKFRPSGMRESSFSSNYNPVTIRNSVTHNVNVVAFLGGFKGSSNRRSTRSSLDQRPSFDSYRLKRSKKTSPSVPDTSFGKRLRDARNRIPPEFRDDLPIAPVLVQKPPRVKKSVQFRAENEVFVFEKQDPIDDDDDVYVVELEHDL</sequence>
<keyword evidence="3" id="KW-1185">Reference proteome</keyword>
<dbReference type="GeneID" id="19951732"/>
<feature type="compositionally biased region" description="Polar residues" evidence="1">
    <location>
        <begin position="297"/>
        <end position="309"/>
    </location>
</feature>
<protein>
    <submittedName>
        <fullName evidence="2">Uncharacterized protein</fullName>
    </submittedName>
</protein>
<accession>T0Q0P5</accession>
<dbReference type="OrthoDB" id="76213at2759"/>
<feature type="region of interest" description="Disordered" evidence="1">
    <location>
        <begin position="87"/>
        <end position="106"/>
    </location>
</feature>
<feature type="region of interest" description="Disordered" evidence="1">
    <location>
        <begin position="297"/>
        <end position="335"/>
    </location>
</feature>
<dbReference type="AlphaFoldDB" id="T0Q0P5"/>
<dbReference type="InParanoid" id="T0Q0P5"/>
<reference evidence="2 3" key="1">
    <citation type="submission" date="2012-04" db="EMBL/GenBank/DDBJ databases">
        <title>The Genome Sequence of Saprolegnia declina VS20.</title>
        <authorList>
            <consortium name="The Broad Institute Genome Sequencing Platform"/>
            <person name="Russ C."/>
            <person name="Nusbaum C."/>
            <person name="Tyler B."/>
            <person name="van West P."/>
            <person name="Dieguez-Uribeondo J."/>
            <person name="de Bruijn I."/>
            <person name="Tripathy S."/>
            <person name="Jiang R."/>
            <person name="Young S.K."/>
            <person name="Zeng Q."/>
            <person name="Gargeya S."/>
            <person name="Fitzgerald M."/>
            <person name="Haas B."/>
            <person name="Abouelleil A."/>
            <person name="Alvarado L."/>
            <person name="Arachchi H.M."/>
            <person name="Berlin A."/>
            <person name="Chapman S.B."/>
            <person name="Goldberg J."/>
            <person name="Griggs A."/>
            <person name="Gujja S."/>
            <person name="Hansen M."/>
            <person name="Howarth C."/>
            <person name="Imamovic A."/>
            <person name="Larimer J."/>
            <person name="McCowen C."/>
            <person name="Montmayeur A."/>
            <person name="Murphy C."/>
            <person name="Neiman D."/>
            <person name="Pearson M."/>
            <person name="Priest M."/>
            <person name="Roberts A."/>
            <person name="Saif S."/>
            <person name="Shea T."/>
            <person name="Sisk P."/>
            <person name="Sykes S."/>
            <person name="Wortman J."/>
            <person name="Nusbaum C."/>
            <person name="Birren B."/>
        </authorList>
    </citation>
    <scope>NUCLEOTIDE SEQUENCE [LARGE SCALE GENOMIC DNA]</scope>
    <source>
        <strain evidence="2 3">VS20</strain>
    </source>
</reference>
<feature type="compositionally biased region" description="Basic and acidic residues" evidence="1">
    <location>
        <begin position="207"/>
        <end position="221"/>
    </location>
</feature>
<gene>
    <name evidence="2" type="ORF">SDRG_11005</name>
</gene>
<feature type="compositionally biased region" description="Polar residues" evidence="1">
    <location>
        <begin position="264"/>
        <end position="274"/>
    </location>
</feature>
<proteinExistence type="predicted"/>